<dbReference type="RefSeq" id="WP_002660910.1">
    <property type="nucleotide sequence ID" value="NZ_JH719942.1"/>
</dbReference>
<gene>
    <name evidence="1" type="ORF">SapgrDRAFT_3305</name>
</gene>
<protein>
    <submittedName>
        <fullName evidence="1">Uncharacterized protein</fullName>
    </submittedName>
</protein>
<name>J1I903_9BACT</name>
<dbReference type="HOGENOM" id="CLU_1947308_0_0_10"/>
<reference evidence="2" key="1">
    <citation type="journal article" date="2012" name="Stand. Genomic Sci.">
        <title>Permanent draft genome sequence of the gliding predator Saprospira grandis strain Sa g1 (= HR1).</title>
        <authorList>
            <person name="Mavromatis K."/>
            <person name="Chertkov O."/>
            <person name="Lapidus A."/>
            <person name="Nolan M."/>
            <person name="Lucas S."/>
            <person name="Tice H."/>
            <person name="Del Rio T.G."/>
            <person name="Cheng J.F."/>
            <person name="Han C."/>
            <person name="Tapia R."/>
            <person name="Bruce D."/>
            <person name="Goodwin L.A."/>
            <person name="Pitluck S."/>
            <person name="Huntemann M."/>
            <person name="Liolios K."/>
            <person name="Pagani I."/>
            <person name="Ivanova N."/>
            <person name="Mikhailova N."/>
            <person name="Pati A."/>
            <person name="Chen A."/>
            <person name="Palaniappan K."/>
            <person name="Land M."/>
            <person name="Brambilla E.M."/>
            <person name="Rohde M."/>
            <person name="Spring S."/>
            <person name="Goker M."/>
            <person name="Detter J.C."/>
            <person name="Bristow J."/>
            <person name="Eisen J.A."/>
            <person name="Markowitz V."/>
            <person name="Hugenholtz P."/>
            <person name="Kyrpides N.C."/>
            <person name="Klenk H.P."/>
            <person name="Woyke T."/>
        </authorList>
    </citation>
    <scope>NUCLEOTIDE SEQUENCE [LARGE SCALE GENOMIC DNA]</scope>
    <source>
        <strain evidence="2">DSM 2844</strain>
    </source>
</reference>
<accession>J1I903</accession>
<evidence type="ECO:0000313" key="1">
    <source>
        <dbReference type="EMBL" id="EJF54948.1"/>
    </source>
</evidence>
<organism evidence="1 2">
    <name type="scientific">Saprospira grandis DSM 2844</name>
    <dbReference type="NCBI Taxonomy" id="694433"/>
    <lineage>
        <taxon>Bacteria</taxon>
        <taxon>Pseudomonadati</taxon>
        <taxon>Bacteroidota</taxon>
        <taxon>Saprospiria</taxon>
        <taxon>Saprospirales</taxon>
        <taxon>Saprospiraceae</taxon>
        <taxon>Saprospira</taxon>
    </lineage>
</organism>
<dbReference type="Proteomes" id="UP000005113">
    <property type="component" value="Unassembled WGS sequence"/>
</dbReference>
<dbReference type="AlphaFoldDB" id="J1I903"/>
<evidence type="ECO:0000313" key="2">
    <source>
        <dbReference type="Proteomes" id="UP000005113"/>
    </source>
</evidence>
<dbReference type="EMBL" id="JH719942">
    <property type="protein sequence ID" value="EJF54948.1"/>
    <property type="molecule type" value="Genomic_DNA"/>
</dbReference>
<sequence length="138" mass="16141">MISRKGMLLMFMMLCNNLLGQERVYVKTDTINLDNVLGIEQCQLFSNINVDSIIVSKCEIVHSEAVILLAKSDCENYFYVYDYYVRDSSDLSCLDQRIEEACIRRSLIGVKFYPKFFSIKGELKEEDFFLLKLKKVYD</sequence>
<proteinExistence type="predicted"/>